<sequence length="369" mass="40095">MTFATASSLVRMPAGTEYPSCNAFRVLHVAVVALPFALGTMKARDKINLEDRIIRTNFGNQLTFEALNCGLAMASRYHSDQLLRAGTPAKRQNAEKNKDMALPGIFLAVSLITFIVNMLVLEFTSGWKMDAARLFYTCGIFVSHLISGLLLNAFWWLARFKPAYAPASSLEEMEQEMRLASSSRQDHERRLAGYGLEVLTRLRRQEGLLENALQEDEPLRAATGAERMQTADTSQDSRPGLQGSDTMREAFEEPPANFPGPSGPISFSGIRSPSSQPDFRGLNRQAALGLPAIASSVDAHPSATSGGSMPAPIHPAGGDDIGDDQHPPSPQQPSPRRHSFSMESPSRLRRNGDSAGSLSAFQAYSDQAA</sequence>
<feature type="region of interest" description="Disordered" evidence="1">
    <location>
        <begin position="213"/>
        <end position="281"/>
    </location>
</feature>
<keyword evidence="2" id="KW-0472">Membrane</keyword>
<keyword evidence="2" id="KW-0812">Transmembrane</keyword>
<accession>A0AAW1QWB4</accession>
<evidence type="ECO:0000313" key="3">
    <source>
        <dbReference type="EMBL" id="KAK9825575.1"/>
    </source>
</evidence>
<evidence type="ECO:0008006" key="5">
    <source>
        <dbReference type="Google" id="ProtNLM"/>
    </source>
</evidence>
<evidence type="ECO:0000256" key="2">
    <source>
        <dbReference type="SAM" id="Phobius"/>
    </source>
</evidence>
<name>A0AAW1QWB4_9CHLO</name>
<dbReference type="EMBL" id="JALJOS010000024">
    <property type="protein sequence ID" value="KAK9825575.1"/>
    <property type="molecule type" value="Genomic_DNA"/>
</dbReference>
<dbReference type="AlphaFoldDB" id="A0AAW1QWB4"/>
<feature type="transmembrane region" description="Helical" evidence="2">
    <location>
        <begin position="23"/>
        <end position="41"/>
    </location>
</feature>
<evidence type="ECO:0000313" key="4">
    <source>
        <dbReference type="Proteomes" id="UP001438707"/>
    </source>
</evidence>
<protein>
    <recommendedName>
        <fullName evidence="5">Transmembrane protein</fullName>
    </recommendedName>
</protein>
<feature type="compositionally biased region" description="Polar residues" evidence="1">
    <location>
        <begin position="354"/>
        <end position="369"/>
    </location>
</feature>
<feature type="region of interest" description="Disordered" evidence="1">
    <location>
        <begin position="298"/>
        <end position="369"/>
    </location>
</feature>
<organism evidence="3 4">
    <name type="scientific">Apatococcus lobatus</name>
    <dbReference type="NCBI Taxonomy" id="904363"/>
    <lineage>
        <taxon>Eukaryota</taxon>
        <taxon>Viridiplantae</taxon>
        <taxon>Chlorophyta</taxon>
        <taxon>core chlorophytes</taxon>
        <taxon>Trebouxiophyceae</taxon>
        <taxon>Chlorellales</taxon>
        <taxon>Chlorellaceae</taxon>
        <taxon>Apatococcus</taxon>
    </lineage>
</organism>
<feature type="transmembrane region" description="Helical" evidence="2">
    <location>
        <begin position="100"/>
        <end position="121"/>
    </location>
</feature>
<evidence type="ECO:0000256" key="1">
    <source>
        <dbReference type="SAM" id="MobiDB-lite"/>
    </source>
</evidence>
<reference evidence="3 4" key="1">
    <citation type="journal article" date="2024" name="Nat. Commun.">
        <title>Phylogenomics reveals the evolutionary origins of lichenization in chlorophyte algae.</title>
        <authorList>
            <person name="Puginier C."/>
            <person name="Libourel C."/>
            <person name="Otte J."/>
            <person name="Skaloud P."/>
            <person name="Haon M."/>
            <person name="Grisel S."/>
            <person name="Petersen M."/>
            <person name="Berrin J.G."/>
            <person name="Delaux P.M."/>
            <person name="Dal Grande F."/>
            <person name="Keller J."/>
        </authorList>
    </citation>
    <scope>NUCLEOTIDE SEQUENCE [LARGE SCALE GENOMIC DNA]</scope>
    <source>
        <strain evidence="3 4">SAG 2145</strain>
    </source>
</reference>
<keyword evidence="4" id="KW-1185">Reference proteome</keyword>
<comment type="caution">
    <text evidence="3">The sequence shown here is derived from an EMBL/GenBank/DDBJ whole genome shotgun (WGS) entry which is preliminary data.</text>
</comment>
<dbReference type="Proteomes" id="UP001438707">
    <property type="component" value="Unassembled WGS sequence"/>
</dbReference>
<proteinExistence type="predicted"/>
<feature type="transmembrane region" description="Helical" evidence="2">
    <location>
        <begin position="133"/>
        <end position="158"/>
    </location>
</feature>
<keyword evidence="2" id="KW-1133">Transmembrane helix</keyword>
<gene>
    <name evidence="3" type="ORF">WJX74_007035</name>
</gene>